<evidence type="ECO:0000313" key="2">
    <source>
        <dbReference type="EMBL" id="KAF3326063.1"/>
    </source>
</evidence>
<organism evidence="2 3">
    <name type="scientific">Carex littledalei</name>
    <dbReference type="NCBI Taxonomy" id="544730"/>
    <lineage>
        <taxon>Eukaryota</taxon>
        <taxon>Viridiplantae</taxon>
        <taxon>Streptophyta</taxon>
        <taxon>Embryophyta</taxon>
        <taxon>Tracheophyta</taxon>
        <taxon>Spermatophyta</taxon>
        <taxon>Magnoliopsida</taxon>
        <taxon>Liliopsida</taxon>
        <taxon>Poales</taxon>
        <taxon>Cyperaceae</taxon>
        <taxon>Cyperoideae</taxon>
        <taxon>Cariceae</taxon>
        <taxon>Carex</taxon>
        <taxon>Carex subgen. Euthyceras</taxon>
    </lineage>
</organism>
<dbReference type="InterPro" id="IPR038862">
    <property type="entry name" value="MPH2"/>
</dbReference>
<evidence type="ECO:0000259" key="1">
    <source>
        <dbReference type="Pfam" id="PF20675"/>
    </source>
</evidence>
<name>A0A833QW24_9POAL</name>
<dbReference type="EMBL" id="SWLB01000019">
    <property type="protein sequence ID" value="KAF3326063.1"/>
    <property type="molecule type" value="Genomic_DNA"/>
</dbReference>
<protein>
    <submittedName>
        <fullName evidence="2">Thylakoid lumenal protein</fullName>
    </submittedName>
</protein>
<reference evidence="2" key="1">
    <citation type="submission" date="2020-01" db="EMBL/GenBank/DDBJ databases">
        <title>Genome sequence of Kobresia littledalei, the first chromosome-level genome in the family Cyperaceae.</title>
        <authorList>
            <person name="Qu G."/>
        </authorList>
    </citation>
    <scope>NUCLEOTIDE SEQUENCE</scope>
    <source>
        <strain evidence="2">C.B.Clarke</strain>
        <tissue evidence="2">Leaf</tissue>
    </source>
</reference>
<dbReference type="AlphaFoldDB" id="A0A833QW24"/>
<accession>A0A833QW24</accession>
<dbReference type="PANTHER" id="PTHR35742">
    <property type="entry name" value="THYLAKOID LUMENAL 16.5 KDA PROTEIN, CHLOROPLASTIC"/>
    <property type="match status" value="1"/>
</dbReference>
<dbReference type="Pfam" id="PF20675">
    <property type="entry name" value="MPH2"/>
    <property type="match status" value="1"/>
</dbReference>
<dbReference type="GO" id="GO:0010206">
    <property type="term" value="P:photosystem II repair"/>
    <property type="evidence" value="ECO:0007669"/>
    <property type="project" value="InterPro"/>
</dbReference>
<sequence length="212" mass="22798">MSLTIPKFTLPFSSPARKCLTCIAQLTNVPASITSTPSVSVGRREGLFFLTAVATTVAQQLPSLSKSWALVLEAEDDLELLEKVKNDRKKRLERQGVINSSAAETGYLQDLVYKLSRVGLAIEKSDLSAASSVLGPSTNVDWVQNVNKAFTKLSSSPEQKTEAGEFSSSFASLFSSVSKQDVEASKVAFVSSASTLEKWIDMTGLNGQIKGL</sequence>
<dbReference type="PANTHER" id="PTHR35742:SF1">
    <property type="entry name" value="THYLAKOID LUMENAL 16.5 KDA PROTEIN, CHLOROPLASTIC"/>
    <property type="match status" value="1"/>
</dbReference>
<gene>
    <name evidence="2" type="ORF">FCM35_KLT09143</name>
</gene>
<proteinExistence type="predicted"/>
<comment type="caution">
    <text evidence="2">The sequence shown here is derived from an EMBL/GenBank/DDBJ whole genome shotgun (WGS) entry which is preliminary data.</text>
</comment>
<dbReference type="OrthoDB" id="1924976at2759"/>
<evidence type="ECO:0000313" key="3">
    <source>
        <dbReference type="Proteomes" id="UP000623129"/>
    </source>
</evidence>
<keyword evidence="3" id="KW-1185">Reference proteome</keyword>
<dbReference type="Proteomes" id="UP000623129">
    <property type="component" value="Unassembled WGS sequence"/>
</dbReference>
<feature type="domain" description="Maintenance of Photosystem II under High light 2 C-terminal" evidence="1">
    <location>
        <begin position="107"/>
        <end position="212"/>
    </location>
</feature>
<dbReference type="InterPro" id="IPR049072">
    <property type="entry name" value="MPH2_C"/>
</dbReference>